<name>A0ABQ5EQP0_9ASTR</name>
<protein>
    <submittedName>
        <fullName evidence="1">Uncharacterized protein</fullName>
    </submittedName>
</protein>
<dbReference type="EMBL" id="BQNB010016559">
    <property type="protein sequence ID" value="GJT53138.1"/>
    <property type="molecule type" value="Genomic_DNA"/>
</dbReference>
<gene>
    <name evidence="1" type="ORF">Tco_0988192</name>
</gene>
<reference evidence="1" key="2">
    <citation type="submission" date="2022-01" db="EMBL/GenBank/DDBJ databases">
        <authorList>
            <person name="Yamashiro T."/>
            <person name="Shiraishi A."/>
            <person name="Satake H."/>
            <person name="Nakayama K."/>
        </authorList>
    </citation>
    <scope>NUCLEOTIDE SEQUENCE</scope>
</reference>
<keyword evidence="2" id="KW-1185">Reference proteome</keyword>
<dbReference type="Proteomes" id="UP001151760">
    <property type="component" value="Unassembled WGS sequence"/>
</dbReference>
<sequence length="68" mass="7550">MEYVAPFRSHDKLQILKQFANPWLVPFASAVPGQMTHLVAISTLDSANSCVMQGASCTQREVFHGISW</sequence>
<evidence type="ECO:0000313" key="1">
    <source>
        <dbReference type="EMBL" id="GJT53138.1"/>
    </source>
</evidence>
<accession>A0ABQ5EQP0</accession>
<proteinExistence type="predicted"/>
<organism evidence="1 2">
    <name type="scientific">Tanacetum coccineum</name>
    <dbReference type="NCBI Taxonomy" id="301880"/>
    <lineage>
        <taxon>Eukaryota</taxon>
        <taxon>Viridiplantae</taxon>
        <taxon>Streptophyta</taxon>
        <taxon>Embryophyta</taxon>
        <taxon>Tracheophyta</taxon>
        <taxon>Spermatophyta</taxon>
        <taxon>Magnoliopsida</taxon>
        <taxon>eudicotyledons</taxon>
        <taxon>Gunneridae</taxon>
        <taxon>Pentapetalae</taxon>
        <taxon>asterids</taxon>
        <taxon>campanulids</taxon>
        <taxon>Asterales</taxon>
        <taxon>Asteraceae</taxon>
        <taxon>Asteroideae</taxon>
        <taxon>Anthemideae</taxon>
        <taxon>Anthemidinae</taxon>
        <taxon>Tanacetum</taxon>
    </lineage>
</organism>
<reference evidence="1" key="1">
    <citation type="journal article" date="2022" name="Int. J. Mol. Sci.">
        <title>Draft Genome of Tanacetum Coccineum: Genomic Comparison of Closely Related Tanacetum-Family Plants.</title>
        <authorList>
            <person name="Yamashiro T."/>
            <person name="Shiraishi A."/>
            <person name="Nakayama K."/>
            <person name="Satake H."/>
        </authorList>
    </citation>
    <scope>NUCLEOTIDE SEQUENCE</scope>
</reference>
<evidence type="ECO:0000313" key="2">
    <source>
        <dbReference type="Proteomes" id="UP001151760"/>
    </source>
</evidence>
<comment type="caution">
    <text evidence="1">The sequence shown here is derived from an EMBL/GenBank/DDBJ whole genome shotgun (WGS) entry which is preliminary data.</text>
</comment>